<feature type="transmembrane region" description="Helical" evidence="9">
    <location>
        <begin position="149"/>
        <end position="169"/>
    </location>
</feature>
<feature type="transmembrane region" description="Helical" evidence="9">
    <location>
        <begin position="252"/>
        <end position="271"/>
    </location>
</feature>
<sequence length="303" mass="33777">MQQETLNAKSPSSAVPSKVRDYAQLLKPNLSMMVVFSSVIGYLMAPEVSFELMPVLVLYLGGLLVTGGANTLNQILEHEGDKLMRRTMLRPIPDGRMSRTEAWIIAAIAGFGGASLLGFYFNLLTGILSFISLLLYAFAYTPMKRVHPIAVLIGAIPGALPPLLGWVAATGQVWGPAAMGGWLLFLFQFFWQFPHYWAIGWVGYDEYLKAGISMLPSQERSSRFTGLQCMFYSIVLIPLALFPRLMHMCSNWGMWIAMAGGVLYFAASVNFYRKNDFKSAKQVMYASFVYLPLVLLALYFTKL</sequence>
<dbReference type="Gene3D" id="1.10.357.140">
    <property type="entry name" value="UbiA prenyltransferase"/>
    <property type="match status" value="1"/>
</dbReference>
<dbReference type="InterPro" id="IPR006369">
    <property type="entry name" value="Protohaem_IX_farnesylTrfase"/>
</dbReference>
<evidence type="ECO:0000256" key="2">
    <source>
        <dbReference type="ARBA" id="ARBA00022475"/>
    </source>
</evidence>
<comment type="function">
    <text evidence="9">Converts heme B (protoheme IX) to heme O by substitution of the vinyl group on carbon 2 of heme B porphyrin ring with a hydroxyethyl farnesyl side group.</text>
</comment>
<reference evidence="11" key="1">
    <citation type="journal article" date="2019" name="Int. J. Syst. Evol. Microbiol.">
        <title>The Global Catalogue of Microorganisms (GCM) 10K type strain sequencing project: providing services to taxonomists for standard genome sequencing and annotation.</title>
        <authorList>
            <consortium name="The Broad Institute Genomics Platform"/>
            <consortium name="The Broad Institute Genome Sequencing Center for Infectious Disease"/>
            <person name="Wu L."/>
            <person name="Ma J."/>
        </authorList>
    </citation>
    <scope>NUCLEOTIDE SEQUENCE [LARGE SCALE GENOMIC DNA]</scope>
    <source>
        <strain evidence="11">JCM 31921</strain>
    </source>
</reference>
<dbReference type="InterPro" id="IPR000537">
    <property type="entry name" value="UbiA_prenyltransferase"/>
</dbReference>
<feature type="transmembrane region" description="Helical" evidence="9">
    <location>
        <begin position="97"/>
        <end position="117"/>
    </location>
</feature>
<feature type="transmembrane region" description="Helical" evidence="9">
    <location>
        <begin position="283"/>
        <end position="301"/>
    </location>
</feature>
<evidence type="ECO:0000313" key="11">
    <source>
        <dbReference type="Proteomes" id="UP001501410"/>
    </source>
</evidence>
<comment type="catalytic activity">
    <reaction evidence="8 9">
        <text>heme b + (2E,6E)-farnesyl diphosphate + H2O = Fe(II)-heme o + diphosphate</text>
        <dbReference type="Rhea" id="RHEA:28070"/>
        <dbReference type="ChEBI" id="CHEBI:15377"/>
        <dbReference type="ChEBI" id="CHEBI:33019"/>
        <dbReference type="ChEBI" id="CHEBI:60344"/>
        <dbReference type="ChEBI" id="CHEBI:60530"/>
        <dbReference type="ChEBI" id="CHEBI:175763"/>
        <dbReference type="EC" id="2.5.1.141"/>
    </reaction>
</comment>
<evidence type="ECO:0000256" key="4">
    <source>
        <dbReference type="ARBA" id="ARBA00022692"/>
    </source>
</evidence>
<dbReference type="PANTHER" id="PTHR43448:SF2">
    <property type="entry name" value="PROTOHEME IX FARNESYLTRANSFERASE, MITOCHONDRIAL"/>
    <property type="match status" value="1"/>
</dbReference>
<feature type="transmembrane region" description="Helical" evidence="9">
    <location>
        <begin position="123"/>
        <end position="142"/>
    </location>
</feature>
<evidence type="ECO:0000256" key="7">
    <source>
        <dbReference type="ARBA" id="ARBA00023136"/>
    </source>
</evidence>
<dbReference type="EMBL" id="BAABEZ010000022">
    <property type="protein sequence ID" value="GAA4453423.1"/>
    <property type="molecule type" value="Genomic_DNA"/>
</dbReference>
<comment type="miscellaneous">
    <text evidence="9">Carbon 2 of the heme B porphyrin ring is defined according to the Fischer nomenclature.</text>
</comment>
<feature type="transmembrane region" description="Helical" evidence="9">
    <location>
        <begin position="181"/>
        <end position="204"/>
    </location>
</feature>
<dbReference type="CDD" id="cd13957">
    <property type="entry name" value="PT_UbiA_Cox10"/>
    <property type="match status" value="1"/>
</dbReference>
<keyword evidence="4 9" id="KW-0812">Transmembrane</keyword>
<evidence type="ECO:0000256" key="9">
    <source>
        <dbReference type="HAMAP-Rule" id="MF_00154"/>
    </source>
</evidence>
<evidence type="ECO:0000256" key="3">
    <source>
        <dbReference type="ARBA" id="ARBA00022679"/>
    </source>
</evidence>
<keyword evidence="7 9" id="KW-0472">Membrane</keyword>
<protein>
    <recommendedName>
        <fullName evidence="9">Protoheme IX farnesyltransferase</fullName>
        <ecNumber evidence="9">2.5.1.141</ecNumber>
    </recommendedName>
    <alternativeName>
        <fullName evidence="9">Heme B farnesyltransferase</fullName>
    </alternativeName>
    <alternativeName>
        <fullName evidence="9">Heme O synthase</fullName>
    </alternativeName>
</protein>
<accession>A0ABP8MR00</accession>
<dbReference type="Proteomes" id="UP001501410">
    <property type="component" value="Unassembled WGS sequence"/>
</dbReference>
<dbReference type="Pfam" id="PF01040">
    <property type="entry name" value="UbiA"/>
    <property type="match status" value="1"/>
</dbReference>
<keyword evidence="5 9" id="KW-1133">Transmembrane helix</keyword>
<organism evidence="10 11">
    <name type="scientific">Rurimicrobium arvi</name>
    <dbReference type="NCBI Taxonomy" id="2049916"/>
    <lineage>
        <taxon>Bacteria</taxon>
        <taxon>Pseudomonadati</taxon>
        <taxon>Bacteroidota</taxon>
        <taxon>Chitinophagia</taxon>
        <taxon>Chitinophagales</taxon>
        <taxon>Chitinophagaceae</taxon>
        <taxon>Rurimicrobium</taxon>
    </lineage>
</organism>
<keyword evidence="6 9" id="KW-0350">Heme biosynthesis</keyword>
<keyword evidence="11" id="KW-1185">Reference proteome</keyword>
<name>A0ABP8MR00_9BACT</name>
<keyword evidence="2 9" id="KW-1003">Cell membrane</keyword>
<keyword evidence="3 9" id="KW-0808">Transferase</keyword>
<feature type="transmembrane region" description="Helical" evidence="9">
    <location>
        <begin position="25"/>
        <end position="44"/>
    </location>
</feature>
<comment type="pathway">
    <text evidence="9">Porphyrin-containing compound metabolism; heme O biosynthesis; heme O from protoheme: step 1/1.</text>
</comment>
<comment type="subcellular location">
    <subcellularLocation>
        <location evidence="9">Cell membrane</location>
        <topology evidence="9">Multi-pass membrane protein</topology>
    </subcellularLocation>
    <subcellularLocation>
        <location evidence="1">Membrane</location>
        <topology evidence="1">Multi-pass membrane protein</topology>
    </subcellularLocation>
</comment>
<evidence type="ECO:0000256" key="5">
    <source>
        <dbReference type="ARBA" id="ARBA00022989"/>
    </source>
</evidence>
<feature type="transmembrane region" description="Helical" evidence="9">
    <location>
        <begin position="224"/>
        <end position="246"/>
    </location>
</feature>
<evidence type="ECO:0000313" key="10">
    <source>
        <dbReference type="EMBL" id="GAA4453423.1"/>
    </source>
</evidence>
<evidence type="ECO:0000256" key="8">
    <source>
        <dbReference type="ARBA" id="ARBA00047690"/>
    </source>
</evidence>
<dbReference type="InterPro" id="IPR044878">
    <property type="entry name" value="UbiA_sf"/>
</dbReference>
<comment type="similarity">
    <text evidence="9">Belongs to the UbiA prenyltransferase family. Protoheme IX farnesyltransferase subfamily.</text>
</comment>
<feature type="transmembrane region" description="Helical" evidence="9">
    <location>
        <begin position="56"/>
        <end position="76"/>
    </location>
</feature>
<dbReference type="NCBIfam" id="TIGR01473">
    <property type="entry name" value="cyoE_ctaB"/>
    <property type="match status" value="1"/>
</dbReference>
<dbReference type="EC" id="2.5.1.141" evidence="9"/>
<dbReference type="PANTHER" id="PTHR43448">
    <property type="entry name" value="PROTOHEME IX FARNESYLTRANSFERASE, MITOCHONDRIAL"/>
    <property type="match status" value="1"/>
</dbReference>
<proteinExistence type="inferred from homology"/>
<evidence type="ECO:0000256" key="6">
    <source>
        <dbReference type="ARBA" id="ARBA00023133"/>
    </source>
</evidence>
<dbReference type="HAMAP" id="MF_00154">
    <property type="entry name" value="CyoE_CtaB"/>
    <property type="match status" value="1"/>
</dbReference>
<gene>
    <name evidence="10" type="primary">cyoE</name>
    <name evidence="9" type="synonym">ctaB</name>
    <name evidence="10" type="ORF">GCM10023092_13760</name>
</gene>
<evidence type="ECO:0000256" key="1">
    <source>
        <dbReference type="ARBA" id="ARBA00004141"/>
    </source>
</evidence>
<dbReference type="RefSeq" id="WP_344824461.1">
    <property type="nucleotide sequence ID" value="NZ_BAABEZ010000022.1"/>
</dbReference>
<comment type="caution">
    <text evidence="10">The sequence shown here is derived from an EMBL/GenBank/DDBJ whole genome shotgun (WGS) entry which is preliminary data.</text>
</comment>